<accession>A0A2S2BVP1</accession>
<evidence type="ECO:0000256" key="1">
    <source>
        <dbReference type="SAM" id="MobiDB-lite"/>
    </source>
</evidence>
<name>A0A2S2BVP1_9NOCA</name>
<evidence type="ECO:0000313" key="2">
    <source>
        <dbReference type="EMBL" id="AWK72588.1"/>
    </source>
</evidence>
<keyword evidence="3" id="KW-1185">Reference proteome</keyword>
<organism evidence="2 3">
    <name type="scientific">Rhodococcus oxybenzonivorans</name>
    <dbReference type="NCBI Taxonomy" id="1990687"/>
    <lineage>
        <taxon>Bacteria</taxon>
        <taxon>Bacillati</taxon>
        <taxon>Actinomycetota</taxon>
        <taxon>Actinomycetes</taxon>
        <taxon>Mycobacteriales</taxon>
        <taxon>Nocardiaceae</taxon>
        <taxon>Rhodococcus</taxon>
    </lineage>
</organism>
<reference evidence="2 3" key="1">
    <citation type="submission" date="2017-05" db="EMBL/GenBank/DDBJ databases">
        <title>Isolation of Rhodococcus sp. S2-17 biodegrading of BP-3.</title>
        <authorList>
            <person name="Lee Y."/>
            <person name="Kim K.H."/>
            <person name="Chun B.H."/>
            <person name="Jung H.S."/>
            <person name="Jeon C.O."/>
        </authorList>
    </citation>
    <scope>NUCLEOTIDE SEQUENCE [LARGE SCALE GENOMIC DNA]</scope>
    <source>
        <strain evidence="2 3">S2-17</strain>
    </source>
</reference>
<sequence length="121" mass="12638">MLVSGCGTVPHSLTGTSGSHRRATPRPSPAVGAVLDVLAVAEPLPEQILADVTDFGAVEDAHALGLISVDQNGRHPVRLAHLLYGEGRRARATPLRLRADIAEAWVPSTIATFPTSCAVQS</sequence>
<dbReference type="AlphaFoldDB" id="A0A2S2BVP1"/>
<proteinExistence type="predicted"/>
<dbReference type="Proteomes" id="UP000245711">
    <property type="component" value="Chromosome"/>
</dbReference>
<evidence type="ECO:0000313" key="3">
    <source>
        <dbReference type="Proteomes" id="UP000245711"/>
    </source>
</evidence>
<dbReference type="EMBL" id="CP021354">
    <property type="protein sequence ID" value="AWK72588.1"/>
    <property type="molecule type" value="Genomic_DNA"/>
</dbReference>
<gene>
    <name evidence="2" type="ORF">CBI38_14460</name>
</gene>
<dbReference type="KEGG" id="roz:CBI38_14460"/>
<protein>
    <submittedName>
        <fullName evidence="2">Uncharacterized protein</fullName>
    </submittedName>
</protein>
<dbReference type="RefSeq" id="WP_109329821.1">
    <property type="nucleotide sequence ID" value="NZ_CP021354.1"/>
</dbReference>
<feature type="region of interest" description="Disordered" evidence="1">
    <location>
        <begin position="1"/>
        <end position="27"/>
    </location>
</feature>